<keyword evidence="3" id="KW-0808">Transferase</keyword>
<dbReference type="AlphaFoldDB" id="A0A2I0L5W9"/>
<keyword evidence="5" id="KW-0072">Autophagy</keyword>
<name>A0A2I0L5W9_PUNGR</name>
<dbReference type="GO" id="GO:0061651">
    <property type="term" value="F:Atg12 conjugating enzyme activity"/>
    <property type="evidence" value="ECO:0007669"/>
    <property type="project" value="TreeGrafter"/>
</dbReference>
<dbReference type="InterPro" id="IPR007135">
    <property type="entry name" value="Atg3/Atg10"/>
</dbReference>
<evidence type="ECO:0000256" key="1">
    <source>
        <dbReference type="ARBA" id="ARBA00005696"/>
    </source>
</evidence>
<dbReference type="PANTHER" id="PTHR14957:SF1">
    <property type="entry name" value="UBIQUITIN-LIKE-CONJUGATING ENZYME ATG10"/>
    <property type="match status" value="1"/>
</dbReference>
<dbReference type="GO" id="GO:0005829">
    <property type="term" value="C:cytosol"/>
    <property type="evidence" value="ECO:0007669"/>
    <property type="project" value="TreeGrafter"/>
</dbReference>
<comment type="caution">
    <text evidence="7">The sequence shown here is derived from an EMBL/GenBank/DDBJ whole genome shotgun (WGS) entry which is preliminary data.</text>
</comment>
<dbReference type="PANTHER" id="PTHR14957">
    <property type="entry name" value="UBIQUITIN-LIKE-CONJUGATING ENZYME ATG10"/>
    <property type="match status" value="1"/>
</dbReference>
<organism evidence="7 8">
    <name type="scientific">Punica granatum</name>
    <name type="common">Pomegranate</name>
    <dbReference type="NCBI Taxonomy" id="22663"/>
    <lineage>
        <taxon>Eukaryota</taxon>
        <taxon>Viridiplantae</taxon>
        <taxon>Streptophyta</taxon>
        <taxon>Embryophyta</taxon>
        <taxon>Tracheophyta</taxon>
        <taxon>Spermatophyta</taxon>
        <taxon>Magnoliopsida</taxon>
        <taxon>eudicotyledons</taxon>
        <taxon>Gunneridae</taxon>
        <taxon>Pentapetalae</taxon>
        <taxon>rosids</taxon>
        <taxon>malvids</taxon>
        <taxon>Myrtales</taxon>
        <taxon>Lythraceae</taxon>
        <taxon>Punica</taxon>
    </lineage>
</organism>
<proteinExistence type="inferred from homology"/>
<dbReference type="Pfam" id="PF03987">
    <property type="entry name" value="Autophagy_act_C"/>
    <property type="match status" value="1"/>
</dbReference>
<dbReference type="GO" id="GO:0032446">
    <property type="term" value="P:protein modification by small protein conjugation"/>
    <property type="evidence" value="ECO:0007669"/>
    <property type="project" value="TreeGrafter"/>
</dbReference>
<evidence type="ECO:0000256" key="6">
    <source>
        <dbReference type="ARBA" id="ARBA00029833"/>
    </source>
</evidence>
<evidence type="ECO:0000256" key="3">
    <source>
        <dbReference type="ARBA" id="ARBA00022679"/>
    </source>
</evidence>
<evidence type="ECO:0000256" key="2">
    <source>
        <dbReference type="ARBA" id="ARBA00021099"/>
    </source>
</evidence>
<evidence type="ECO:0000313" key="8">
    <source>
        <dbReference type="Proteomes" id="UP000233551"/>
    </source>
</evidence>
<comment type="similarity">
    <text evidence="1">Belongs to the ATG10 family.</text>
</comment>
<keyword evidence="4" id="KW-0833">Ubl conjugation pathway</keyword>
<dbReference type="EMBL" id="PGOL01000167">
    <property type="protein sequence ID" value="PKI75516.1"/>
    <property type="molecule type" value="Genomic_DNA"/>
</dbReference>
<reference evidence="7 8" key="1">
    <citation type="submission" date="2017-11" db="EMBL/GenBank/DDBJ databases">
        <title>De-novo sequencing of pomegranate (Punica granatum L.) genome.</title>
        <authorList>
            <person name="Akparov Z."/>
            <person name="Amiraslanov A."/>
            <person name="Hajiyeva S."/>
            <person name="Abbasov M."/>
            <person name="Kaur K."/>
            <person name="Hamwieh A."/>
            <person name="Solovyev V."/>
            <person name="Salamov A."/>
            <person name="Braich B."/>
            <person name="Kosarev P."/>
            <person name="Mahmoud A."/>
            <person name="Hajiyev E."/>
            <person name="Babayeva S."/>
            <person name="Izzatullayeva V."/>
            <person name="Mammadov A."/>
            <person name="Mammadov A."/>
            <person name="Sharifova S."/>
            <person name="Ojaghi J."/>
            <person name="Eynullazada K."/>
            <person name="Bayramov B."/>
            <person name="Abdulazimova A."/>
            <person name="Shahmuradov I."/>
        </authorList>
    </citation>
    <scope>NUCLEOTIDE SEQUENCE [LARGE SCALE GENOMIC DNA]</scope>
    <source>
        <strain evidence="8">cv. AG2017</strain>
        <tissue evidence="7">Leaf</tissue>
    </source>
</reference>
<gene>
    <name evidence="7" type="ORF">CRG98_004052</name>
</gene>
<dbReference type="GO" id="GO:0000422">
    <property type="term" value="P:autophagy of mitochondrion"/>
    <property type="evidence" value="ECO:0007669"/>
    <property type="project" value="TreeGrafter"/>
</dbReference>
<dbReference type="Proteomes" id="UP000233551">
    <property type="component" value="Unassembled WGS sequence"/>
</dbReference>
<dbReference type="Gene3D" id="3.30.1460.50">
    <property type="match status" value="1"/>
</dbReference>
<dbReference type="GO" id="GO:0000045">
    <property type="term" value="P:autophagosome assembly"/>
    <property type="evidence" value="ECO:0007669"/>
    <property type="project" value="TreeGrafter"/>
</dbReference>
<sequence>MVDSDCFDGTISPGEFRTAASALAERWKKSASSGLPPWSWASPPRQHSWLLDQVRLFSAIHRPSFAFWRFRFMVDDNTCCNAMEEPGCADDDDEPVVDDATLKFLRVMAVIGRVLFCKVESGDQEMHHYYDLHIVYSSSYRVPVLYFRVYGSDGQPLSLAEFERDLPVGSADEFLKSKWTFITQEEHPFLNRPWYKLHPCGTSEWLRLLFCSDASVLTREAAVELYLVSWFSFVGQVFGLGVTSDMMKNRKQL</sequence>
<evidence type="ECO:0000256" key="5">
    <source>
        <dbReference type="ARBA" id="ARBA00023006"/>
    </source>
</evidence>
<keyword evidence="8" id="KW-1185">Reference proteome</keyword>
<evidence type="ECO:0000313" key="7">
    <source>
        <dbReference type="EMBL" id="PKI75516.1"/>
    </source>
</evidence>
<protein>
    <recommendedName>
        <fullName evidence="2">Ubiquitin-like-conjugating enzyme ATG10</fullName>
    </recommendedName>
    <alternativeName>
        <fullName evidence="6">Autophagy-related protein 10</fullName>
    </alternativeName>
</protein>
<accession>A0A2I0L5W9</accession>
<evidence type="ECO:0000256" key="4">
    <source>
        <dbReference type="ARBA" id="ARBA00022786"/>
    </source>
</evidence>